<evidence type="ECO:0000313" key="5">
    <source>
        <dbReference type="EMBL" id="MFC4033939.1"/>
    </source>
</evidence>
<dbReference type="EMBL" id="JBHSBB010000014">
    <property type="protein sequence ID" value="MFC4033939.1"/>
    <property type="molecule type" value="Genomic_DNA"/>
</dbReference>
<proteinExistence type="predicted"/>
<dbReference type="InterPro" id="IPR056861">
    <property type="entry name" value="HMCN1-like_VWA"/>
</dbReference>
<dbReference type="Proteomes" id="UP001595765">
    <property type="component" value="Unassembled WGS sequence"/>
</dbReference>
<keyword evidence="6" id="KW-1185">Reference proteome</keyword>
<dbReference type="SUPFAM" id="SSF53300">
    <property type="entry name" value="vWA-like"/>
    <property type="match status" value="1"/>
</dbReference>
<evidence type="ECO:0000256" key="2">
    <source>
        <dbReference type="ARBA" id="ARBA00022525"/>
    </source>
</evidence>
<sequence length="224" mass="24729">MQGFTYEVDIALVIDVTGSMHGILDEVKANALRFHEDLTAAMRAKDKTIDSLRVRVVAFRDYYADGEQSMETSEFFELPAQQGEYSAFVSALVPTGGGDEPESGLEGLVLGMRSDWAKSGSKRRQVIIVWTDASAHPLEKNAGSKPVVYPKGMPADFDALTDLWEGQDYMDMNAKRLIIYAPDAYAWTDMGLHWENTVHYTSKAGRGLSDVDYSTIIDTIAASV</sequence>
<keyword evidence="2" id="KW-0964">Secreted</keyword>
<evidence type="ECO:0000256" key="1">
    <source>
        <dbReference type="ARBA" id="ARBA00004613"/>
    </source>
</evidence>
<organism evidence="5 6">
    <name type="scientific">Streptomyces polygonati</name>
    <dbReference type="NCBI Taxonomy" id="1617087"/>
    <lineage>
        <taxon>Bacteria</taxon>
        <taxon>Bacillati</taxon>
        <taxon>Actinomycetota</taxon>
        <taxon>Actinomycetes</taxon>
        <taxon>Kitasatosporales</taxon>
        <taxon>Streptomycetaceae</taxon>
        <taxon>Streptomyces</taxon>
    </lineage>
</organism>
<keyword evidence="3" id="KW-0732">Signal</keyword>
<dbReference type="Pfam" id="PF25106">
    <property type="entry name" value="VWA_4"/>
    <property type="match status" value="1"/>
</dbReference>
<comment type="subcellular location">
    <subcellularLocation>
        <location evidence="1">Secreted</location>
    </subcellularLocation>
</comment>
<reference evidence="6" key="1">
    <citation type="journal article" date="2019" name="Int. J. Syst. Evol. Microbiol.">
        <title>The Global Catalogue of Microorganisms (GCM) 10K type strain sequencing project: providing services to taxonomists for standard genome sequencing and annotation.</title>
        <authorList>
            <consortium name="The Broad Institute Genomics Platform"/>
            <consortium name="The Broad Institute Genome Sequencing Center for Infectious Disease"/>
            <person name="Wu L."/>
            <person name="Ma J."/>
        </authorList>
    </citation>
    <scope>NUCLEOTIDE SEQUENCE [LARGE SCALE GENOMIC DNA]</scope>
    <source>
        <strain evidence="6">CGMCC 4.7237</strain>
    </source>
</reference>
<gene>
    <name evidence="5" type="ORF">ACFO3J_20995</name>
</gene>
<dbReference type="RefSeq" id="WP_386431253.1">
    <property type="nucleotide sequence ID" value="NZ_JBHSBB010000014.1"/>
</dbReference>
<accession>A0ABV8HSR7</accession>
<dbReference type="CDD" id="cd00198">
    <property type="entry name" value="vWFA"/>
    <property type="match status" value="1"/>
</dbReference>
<protein>
    <submittedName>
        <fullName evidence="5">VWA domain-containing protein</fullName>
    </submittedName>
</protein>
<name>A0ABV8HSR7_9ACTN</name>
<evidence type="ECO:0000313" key="6">
    <source>
        <dbReference type="Proteomes" id="UP001595765"/>
    </source>
</evidence>
<dbReference type="Gene3D" id="3.40.50.410">
    <property type="entry name" value="von Willebrand factor, type A domain"/>
    <property type="match status" value="1"/>
</dbReference>
<dbReference type="InterPro" id="IPR036465">
    <property type="entry name" value="vWFA_dom_sf"/>
</dbReference>
<evidence type="ECO:0000256" key="3">
    <source>
        <dbReference type="ARBA" id="ARBA00022729"/>
    </source>
</evidence>
<comment type="caution">
    <text evidence="5">The sequence shown here is derived from an EMBL/GenBank/DDBJ whole genome shotgun (WGS) entry which is preliminary data.</text>
</comment>
<evidence type="ECO:0000259" key="4">
    <source>
        <dbReference type="Pfam" id="PF25106"/>
    </source>
</evidence>
<feature type="domain" description="Hemicentin-1-like von Willebrand factor A" evidence="4">
    <location>
        <begin position="11"/>
        <end position="136"/>
    </location>
</feature>